<dbReference type="InterPro" id="IPR003697">
    <property type="entry name" value="Maf-like"/>
</dbReference>
<name>A0A380MUG1_9GAMM</name>
<dbReference type="GO" id="GO:0005737">
    <property type="term" value="C:cytoplasm"/>
    <property type="evidence" value="ECO:0007669"/>
    <property type="project" value="UniProtKB-SubCell"/>
</dbReference>
<comment type="function">
    <text evidence="4">Nucleoside triphosphate pyrophosphatase that hydrolyzes dTTP and UTP. May have a dual role in cell division arrest and in preventing the incorporation of modified nucleotides into cellular nucleic acids.</text>
</comment>
<dbReference type="GO" id="GO:0036218">
    <property type="term" value="F:dTTP diphosphatase activity"/>
    <property type="evidence" value="ECO:0007669"/>
    <property type="project" value="RHEA"/>
</dbReference>
<organism evidence="5 6">
    <name type="scientific">Suttonella ornithocola</name>
    <dbReference type="NCBI Taxonomy" id="279832"/>
    <lineage>
        <taxon>Bacteria</taxon>
        <taxon>Pseudomonadati</taxon>
        <taxon>Pseudomonadota</taxon>
        <taxon>Gammaproteobacteria</taxon>
        <taxon>Cardiobacteriales</taxon>
        <taxon>Cardiobacteriaceae</taxon>
        <taxon>Suttonella</taxon>
    </lineage>
</organism>
<dbReference type="HAMAP" id="MF_00528">
    <property type="entry name" value="Maf"/>
    <property type="match status" value="1"/>
</dbReference>
<keyword evidence="4" id="KW-0963">Cytoplasm</keyword>
<dbReference type="PIRSF" id="PIRSF006305">
    <property type="entry name" value="Maf"/>
    <property type="match status" value="1"/>
</dbReference>
<dbReference type="Proteomes" id="UP000254601">
    <property type="component" value="Unassembled WGS sequence"/>
</dbReference>
<evidence type="ECO:0000256" key="2">
    <source>
        <dbReference type="ARBA" id="ARBA00022801"/>
    </source>
</evidence>
<comment type="caution">
    <text evidence="4">Lacks conserved residue(s) required for the propagation of feature annotation.</text>
</comment>
<comment type="catalytic activity">
    <reaction evidence="4">
        <text>dTTP + H2O = dTMP + diphosphate + H(+)</text>
        <dbReference type="Rhea" id="RHEA:28534"/>
        <dbReference type="ChEBI" id="CHEBI:15377"/>
        <dbReference type="ChEBI" id="CHEBI:15378"/>
        <dbReference type="ChEBI" id="CHEBI:33019"/>
        <dbReference type="ChEBI" id="CHEBI:37568"/>
        <dbReference type="ChEBI" id="CHEBI:63528"/>
        <dbReference type="EC" id="3.6.1.9"/>
    </reaction>
</comment>
<evidence type="ECO:0000256" key="3">
    <source>
        <dbReference type="ARBA" id="ARBA00023080"/>
    </source>
</evidence>
<gene>
    <name evidence="5" type="primary">yhdE_1</name>
    <name evidence="5" type="ORF">NCTC13337_01768</name>
</gene>
<proteinExistence type="inferred from homology"/>
<dbReference type="NCBIfam" id="TIGR00172">
    <property type="entry name" value="maf"/>
    <property type="match status" value="1"/>
</dbReference>
<keyword evidence="2 4" id="KW-0378">Hydrolase</keyword>
<dbReference type="EC" id="3.6.1.9" evidence="4"/>
<evidence type="ECO:0000313" key="6">
    <source>
        <dbReference type="Proteomes" id="UP000254601"/>
    </source>
</evidence>
<keyword evidence="3 4" id="KW-0546">Nucleotide metabolism</keyword>
<dbReference type="GO" id="GO:0036221">
    <property type="term" value="F:UTP diphosphatase activity"/>
    <property type="evidence" value="ECO:0007669"/>
    <property type="project" value="RHEA"/>
</dbReference>
<reference evidence="5 6" key="1">
    <citation type="submission" date="2018-06" db="EMBL/GenBank/DDBJ databases">
        <authorList>
            <consortium name="Pathogen Informatics"/>
            <person name="Doyle S."/>
        </authorList>
    </citation>
    <scope>NUCLEOTIDE SEQUENCE [LARGE SCALE GENOMIC DNA]</scope>
    <source>
        <strain evidence="5 6">NCTC13337</strain>
    </source>
</reference>
<dbReference type="InterPro" id="IPR029001">
    <property type="entry name" value="ITPase-like_fam"/>
</dbReference>
<dbReference type="Gene3D" id="3.90.950.10">
    <property type="match status" value="1"/>
</dbReference>
<dbReference type="Pfam" id="PF02545">
    <property type="entry name" value="Maf"/>
    <property type="match status" value="1"/>
</dbReference>
<dbReference type="GO" id="GO:0009117">
    <property type="term" value="P:nucleotide metabolic process"/>
    <property type="evidence" value="ECO:0007669"/>
    <property type="project" value="UniProtKB-KW"/>
</dbReference>
<comment type="similarity">
    <text evidence="4">Belongs to the Maf family. YhdE subfamily.</text>
</comment>
<dbReference type="SUPFAM" id="SSF52972">
    <property type="entry name" value="ITPase-like"/>
    <property type="match status" value="1"/>
</dbReference>
<feature type="site" description="Important for substrate specificity" evidence="4">
    <location>
        <position position="11"/>
    </location>
</feature>
<feature type="active site" description="Proton acceptor" evidence="4">
    <location>
        <position position="68"/>
    </location>
</feature>
<dbReference type="RefSeq" id="WP_084601575.1">
    <property type="nucleotide sequence ID" value="NZ_LWHB01000035.1"/>
</dbReference>
<sequence length="191" mass="20569">MSLILASASPRRSQLLTQVGIAHQMIPANIDETPRLNETPIESVARFSHEKAAAIAARYPHDIILAADTIGILNGQLLGKPKDAAHAMEMLLQMSGKWHEVVTAFTVQAQAEIISQTVITKVRIRPADKKLLAAYIDTGEPLDKAGSYGIQGAGALLVEEIQGDYSAVVGLPLITVVNVLHRFGIMPFTAR</sequence>
<feature type="site" description="Important for substrate specificity" evidence="4">
    <location>
        <position position="151"/>
    </location>
</feature>
<evidence type="ECO:0000256" key="4">
    <source>
        <dbReference type="HAMAP-Rule" id="MF_00528"/>
    </source>
</evidence>
<dbReference type="CDD" id="cd00555">
    <property type="entry name" value="Maf"/>
    <property type="match status" value="1"/>
</dbReference>
<feature type="site" description="Important for substrate specificity" evidence="4">
    <location>
        <position position="69"/>
    </location>
</feature>
<dbReference type="PANTHER" id="PTHR43213">
    <property type="entry name" value="BIFUNCTIONAL DTTP/UTP PYROPHOSPHATASE/METHYLTRANSFERASE PROTEIN-RELATED"/>
    <property type="match status" value="1"/>
</dbReference>
<accession>A0A380MUG1</accession>
<dbReference type="OrthoDB" id="9807767at2"/>
<comment type="catalytic activity">
    <reaction evidence="4">
        <text>UTP + H2O = UMP + diphosphate + H(+)</text>
        <dbReference type="Rhea" id="RHEA:29395"/>
        <dbReference type="ChEBI" id="CHEBI:15377"/>
        <dbReference type="ChEBI" id="CHEBI:15378"/>
        <dbReference type="ChEBI" id="CHEBI:33019"/>
        <dbReference type="ChEBI" id="CHEBI:46398"/>
        <dbReference type="ChEBI" id="CHEBI:57865"/>
        <dbReference type="EC" id="3.6.1.9"/>
    </reaction>
</comment>
<keyword evidence="6" id="KW-1185">Reference proteome</keyword>
<comment type="cofactor">
    <cofactor evidence="1 4">
        <name>a divalent metal cation</name>
        <dbReference type="ChEBI" id="CHEBI:60240"/>
    </cofactor>
</comment>
<comment type="subcellular location">
    <subcellularLocation>
        <location evidence="4">Cytoplasm</location>
    </subcellularLocation>
</comment>
<dbReference type="EMBL" id="UHIC01000001">
    <property type="protein sequence ID" value="SUO96249.1"/>
    <property type="molecule type" value="Genomic_DNA"/>
</dbReference>
<protein>
    <recommendedName>
        <fullName evidence="4">dTTP/UTP pyrophosphatase</fullName>
        <shortName evidence="4">dTTPase/UTPase</shortName>
        <ecNumber evidence="4">3.6.1.9</ecNumber>
    </recommendedName>
    <alternativeName>
        <fullName evidence="4">Nucleoside triphosphate pyrophosphatase</fullName>
    </alternativeName>
    <alternativeName>
        <fullName evidence="4">Nucleotide pyrophosphatase</fullName>
        <shortName evidence="4">Nucleotide PPase</shortName>
    </alternativeName>
</protein>
<evidence type="ECO:0000313" key="5">
    <source>
        <dbReference type="EMBL" id="SUO96249.1"/>
    </source>
</evidence>
<evidence type="ECO:0000256" key="1">
    <source>
        <dbReference type="ARBA" id="ARBA00001968"/>
    </source>
</evidence>
<dbReference type="AlphaFoldDB" id="A0A380MUG1"/>
<dbReference type="PANTHER" id="PTHR43213:SF5">
    <property type="entry name" value="BIFUNCTIONAL DTTP_UTP PYROPHOSPHATASE_METHYLTRANSFERASE PROTEIN-RELATED"/>
    <property type="match status" value="1"/>
</dbReference>